<gene>
    <name evidence="1" type="ORF">CEXT_688391</name>
</gene>
<keyword evidence="2" id="KW-1185">Reference proteome</keyword>
<evidence type="ECO:0000313" key="1">
    <source>
        <dbReference type="EMBL" id="GIY77374.1"/>
    </source>
</evidence>
<sequence>MIHENSFSALYGSLEYQVPCYLQLFISITFKCSHNLAKWIKLRSSTLQAFNNPFNLDYCHARVLEKVLGIGDMRFLLMSLYFTKIASSFSARQVLVK</sequence>
<dbReference type="AlphaFoldDB" id="A0AAV4W690"/>
<accession>A0AAV4W690</accession>
<protein>
    <recommendedName>
        <fullName evidence="3">Maturase K</fullName>
    </recommendedName>
</protein>
<dbReference type="Proteomes" id="UP001054945">
    <property type="component" value="Unassembled WGS sequence"/>
</dbReference>
<comment type="caution">
    <text evidence="1">The sequence shown here is derived from an EMBL/GenBank/DDBJ whole genome shotgun (WGS) entry which is preliminary data.</text>
</comment>
<evidence type="ECO:0000313" key="2">
    <source>
        <dbReference type="Proteomes" id="UP001054945"/>
    </source>
</evidence>
<proteinExistence type="predicted"/>
<organism evidence="1 2">
    <name type="scientific">Caerostris extrusa</name>
    <name type="common">Bark spider</name>
    <name type="synonym">Caerostris bankana</name>
    <dbReference type="NCBI Taxonomy" id="172846"/>
    <lineage>
        <taxon>Eukaryota</taxon>
        <taxon>Metazoa</taxon>
        <taxon>Ecdysozoa</taxon>
        <taxon>Arthropoda</taxon>
        <taxon>Chelicerata</taxon>
        <taxon>Arachnida</taxon>
        <taxon>Araneae</taxon>
        <taxon>Araneomorphae</taxon>
        <taxon>Entelegynae</taxon>
        <taxon>Araneoidea</taxon>
        <taxon>Araneidae</taxon>
        <taxon>Caerostris</taxon>
    </lineage>
</organism>
<evidence type="ECO:0008006" key="3">
    <source>
        <dbReference type="Google" id="ProtNLM"/>
    </source>
</evidence>
<dbReference type="EMBL" id="BPLR01015614">
    <property type="protein sequence ID" value="GIY77374.1"/>
    <property type="molecule type" value="Genomic_DNA"/>
</dbReference>
<reference evidence="1 2" key="1">
    <citation type="submission" date="2021-06" db="EMBL/GenBank/DDBJ databases">
        <title>Caerostris extrusa draft genome.</title>
        <authorList>
            <person name="Kono N."/>
            <person name="Arakawa K."/>
        </authorList>
    </citation>
    <scope>NUCLEOTIDE SEQUENCE [LARGE SCALE GENOMIC DNA]</scope>
</reference>
<name>A0AAV4W690_CAEEX</name>